<dbReference type="SUPFAM" id="SSF54523">
    <property type="entry name" value="Pili subunits"/>
    <property type="match status" value="1"/>
</dbReference>
<evidence type="ECO:0000313" key="2">
    <source>
        <dbReference type="EMBL" id="OHB15199.1"/>
    </source>
</evidence>
<keyword evidence="1" id="KW-0812">Transmembrane</keyword>
<gene>
    <name evidence="2" type="ORF">A2431_03245</name>
</gene>
<organism evidence="2 3">
    <name type="scientific">Candidatus Zambryskibacteria bacterium RIFOXYC1_FULL_39_10</name>
    <dbReference type="NCBI Taxonomy" id="1802779"/>
    <lineage>
        <taxon>Bacteria</taxon>
        <taxon>Candidatus Zambryskiibacteriota</taxon>
    </lineage>
</organism>
<dbReference type="EMBL" id="MHWW01000010">
    <property type="protein sequence ID" value="OHB15199.1"/>
    <property type="molecule type" value="Genomic_DNA"/>
</dbReference>
<feature type="transmembrane region" description="Helical" evidence="1">
    <location>
        <begin position="6"/>
        <end position="28"/>
    </location>
</feature>
<comment type="caution">
    <text evidence="2">The sequence shown here is derived from an EMBL/GenBank/DDBJ whole genome shotgun (WGS) entry which is preliminary data.</text>
</comment>
<dbReference type="InterPro" id="IPR045584">
    <property type="entry name" value="Pilin-like"/>
</dbReference>
<dbReference type="Gene3D" id="3.30.700.10">
    <property type="entry name" value="Glycoprotein, Type 4 Pilin"/>
    <property type="match status" value="1"/>
</dbReference>
<reference evidence="2 3" key="1">
    <citation type="journal article" date="2016" name="Nat. Commun.">
        <title>Thousands of microbial genomes shed light on interconnected biogeochemical processes in an aquifer system.</title>
        <authorList>
            <person name="Anantharaman K."/>
            <person name="Brown C.T."/>
            <person name="Hug L.A."/>
            <person name="Sharon I."/>
            <person name="Castelle C.J."/>
            <person name="Probst A.J."/>
            <person name="Thomas B.C."/>
            <person name="Singh A."/>
            <person name="Wilkins M.J."/>
            <person name="Karaoz U."/>
            <person name="Brodie E.L."/>
            <person name="Williams K.H."/>
            <person name="Hubbard S.S."/>
            <person name="Banfield J.F."/>
        </authorList>
    </citation>
    <scope>NUCLEOTIDE SEQUENCE [LARGE SCALE GENOMIC DNA]</scope>
</reference>
<dbReference type="InterPro" id="IPR012902">
    <property type="entry name" value="N_methyl_site"/>
</dbReference>
<protein>
    <recommendedName>
        <fullName evidence="4">Prepilin-type N-terminal cleavage/methylation domain-containing protein</fullName>
    </recommendedName>
</protein>
<evidence type="ECO:0000256" key="1">
    <source>
        <dbReference type="SAM" id="Phobius"/>
    </source>
</evidence>
<accession>A0A1G2V0P9</accession>
<dbReference type="PROSITE" id="PS00409">
    <property type="entry name" value="PROKAR_NTER_METHYL"/>
    <property type="match status" value="1"/>
</dbReference>
<dbReference type="Pfam" id="PF07963">
    <property type="entry name" value="N_methyl"/>
    <property type="match status" value="1"/>
</dbReference>
<dbReference type="Proteomes" id="UP000177697">
    <property type="component" value="Unassembled WGS sequence"/>
</dbReference>
<dbReference type="NCBIfam" id="TIGR02532">
    <property type="entry name" value="IV_pilin_GFxxxE"/>
    <property type="match status" value="1"/>
</dbReference>
<evidence type="ECO:0008006" key="4">
    <source>
        <dbReference type="Google" id="ProtNLM"/>
    </source>
</evidence>
<keyword evidence="1" id="KW-1133">Transmembrane helix</keyword>
<proteinExistence type="predicted"/>
<evidence type="ECO:0000313" key="3">
    <source>
        <dbReference type="Proteomes" id="UP000177697"/>
    </source>
</evidence>
<keyword evidence="1" id="KW-0472">Membrane</keyword>
<dbReference type="AlphaFoldDB" id="A0A1G2V0P9"/>
<sequence length="154" mass="16197">MKKGFTLIELLVVIAIISVLSSIVVTSLNNSRYKAKLTKALVTMKQINNSAFMCLDGGGTLVIPASSGAGGTAICSNNATILLPNISDTTFTYCGTGCGGWTSNSSGYAFSIYTDSIPGGRKIVVCGTKLNVNGWYGLNIWDFTNDIGCRKSGF</sequence>
<name>A0A1G2V0P9_9BACT</name>